<keyword evidence="6" id="KW-0326">Glycosidase</keyword>
<dbReference type="OrthoDB" id="412536at2759"/>
<dbReference type="SUPFAM" id="SSF81296">
    <property type="entry name" value="E set domains"/>
    <property type="match status" value="1"/>
</dbReference>
<dbReference type="Pfam" id="PF00150">
    <property type="entry name" value="Cellulase"/>
    <property type="match status" value="1"/>
</dbReference>
<dbReference type="Pfam" id="PF03442">
    <property type="entry name" value="CBM_X2"/>
    <property type="match status" value="1"/>
</dbReference>
<comment type="caution">
    <text evidence="11">The sequence shown here is derived from an EMBL/GenBank/DDBJ whole genome shotgun (WGS) entry which is preliminary data.</text>
</comment>
<dbReference type="InterPro" id="IPR000254">
    <property type="entry name" value="CBD"/>
</dbReference>
<dbReference type="InterPro" id="IPR035971">
    <property type="entry name" value="CBD_sf"/>
</dbReference>
<evidence type="ECO:0000256" key="7">
    <source>
        <dbReference type="ARBA" id="ARBA00023316"/>
    </source>
</evidence>
<dbReference type="GO" id="GO:0009986">
    <property type="term" value="C:cell surface"/>
    <property type="evidence" value="ECO:0007669"/>
    <property type="project" value="TreeGrafter"/>
</dbReference>
<evidence type="ECO:0000313" key="11">
    <source>
        <dbReference type="EMBL" id="ORY19903.1"/>
    </source>
</evidence>
<keyword evidence="4" id="KW-0136">Cellulose degradation</keyword>
<dbReference type="InterPro" id="IPR050386">
    <property type="entry name" value="Glycosyl_hydrolase_5"/>
</dbReference>
<dbReference type="FunFam" id="3.20.20.80:FF:000152">
    <property type="entry name" value="Extracellular endoglucanase"/>
    <property type="match status" value="1"/>
</dbReference>
<dbReference type="SUPFAM" id="SSF57180">
    <property type="entry name" value="Cellulose-binding domain"/>
    <property type="match status" value="1"/>
</dbReference>
<dbReference type="InterPro" id="IPR005102">
    <property type="entry name" value="Carbo-bd_X2"/>
</dbReference>
<protein>
    <submittedName>
        <fullName evidence="11">Endoglucanase D</fullName>
    </submittedName>
</protein>
<evidence type="ECO:0000256" key="5">
    <source>
        <dbReference type="ARBA" id="ARBA00023277"/>
    </source>
</evidence>
<sequence length="664" mass="70809">MVSNIAKLAATAALLQGILAAQAPWGQCGGTGFTGDKTCTSGYYCNSFNDYYSQCIPGTAPAASSSSVKPSSSLSTVIHAPSSTSVKASSSVAPSSSVTAKASSSTVASPTTGRTTCSGTFTPISASAFVAAMNPGWNLGNTLDAVQNEGDWNNAPVVGATFDDAKAAGYKGIRLPVTWTYHFTGSSPDWTVDPVWLQRVSDVLDMITSRGFYTIVNVHHDSWAWADVTATGANLTMIEEKFYRLWYQIGTKLACKGSAVAFEPINEPPGTTAEHGAEINKLNSIFLQAINDAGGFNSQRVVTLVNAGEDGAKTSQWFKRPDAKFKNPWAIQYHYYSPYDFIFSAWGKTIWGSAADQASLEADIAAVRGNFTDVPLIIGEWAASPVATETAARWRYFDFFLRTAAKYNTATILWDNGADFLNRATHIWRDTVAQDILSNAVKGVPNSLPDSTTDASATSQSSSAYIYHQQNASVTAQTLPFLFNGNTLTSATLSTTGKPLVLGSDYAVSSSSITFTAPFLSTILTPTSSTTSLANITLTFSHGASLLVNILQYATPSLSLSSTALPATSADLPIALTWRGATRPAAIKAMKSDGGFLVDDWTQYLGPLQQGRLTYNNHWDWDAGHVILKAAVLDAVRAAGKTTTFLIDFYPRVPGNSVNFTLTV</sequence>
<proteinExistence type="inferred from homology"/>
<dbReference type="PANTHER" id="PTHR31297:SF41">
    <property type="entry name" value="ENDOGLUCANASE, PUTATIVE (AFU_ORTHOLOGUE AFUA_5G01830)-RELATED"/>
    <property type="match status" value="1"/>
</dbReference>
<accession>A0A1Y2ABG9</accession>
<reference evidence="11 12" key="1">
    <citation type="submission" date="2016-07" db="EMBL/GenBank/DDBJ databases">
        <title>Pervasive Adenine N6-methylation of Active Genes in Fungi.</title>
        <authorList>
            <consortium name="DOE Joint Genome Institute"/>
            <person name="Mondo S.J."/>
            <person name="Dannebaum R.O."/>
            <person name="Kuo R.C."/>
            <person name="Labutti K."/>
            <person name="Haridas S."/>
            <person name="Kuo A."/>
            <person name="Salamov A."/>
            <person name="Ahrendt S.R."/>
            <person name="Lipzen A."/>
            <person name="Sullivan W."/>
            <person name="Andreopoulos W.B."/>
            <person name="Clum A."/>
            <person name="Lindquist E."/>
            <person name="Daum C."/>
            <person name="Ramamoorthy G.K."/>
            <person name="Gryganskyi A."/>
            <person name="Culley D."/>
            <person name="Magnuson J.K."/>
            <person name="James T.Y."/>
            <person name="O'Malley M.A."/>
            <person name="Stajich J.E."/>
            <person name="Spatafora J.W."/>
            <person name="Visel A."/>
            <person name="Grigoriev I.V."/>
        </authorList>
    </citation>
    <scope>NUCLEOTIDE SEQUENCE [LARGE SCALE GENOMIC DNA]</scope>
    <source>
        <strain evidence="11 12">CBS 115471</strain>
    </source>
</reference>
<feature type="chain" id="PRO_5010993249" evidence="9">
    <location>
        <begin position="21"/>
        <end position="664"/>
    </location>
</feature>
<name>A0A1Y2ABG9_9PLEO</name>
<dbReference type="Pfam" id="PF00734">
    <property type="entry name" value="CBM_1"/>
    <property type="match status" value="1"/>
</dbReference>
<dbReference type="GO" id="GO:0030245">
    <property type="term" value="P:cellulose catabolic process"/>
    <property type="evidence" value="ECO:0007669"/>
    <property type="project" value="UniProtKB-KW"/>
</dbReference>
<evidence type="ECO:0000313" key="12">
    <source>
        <dbReference type="Proteomes" id="UP000193144"/>
    </source>
</evidence>
<evidence type="ECO:0000256" key="4">
    <source>
        <dbReference type="ARBA" id="ARBA00023001"/>
    </source>
</evidence>
<dbReference type="GO" id="GO:0071555">
    <property type="term" value="P:cell wall organization"/>
    <property type="evidence" value="ECO:0007669"/>
    <property type="project" value="UniProtKB-KW"/>
</dbReference>
<dbReference type="GO" id="GO:0008422">
    <property type="term" value="F:beta-glucosidase activity"/>
    <property type="evidence" value="ECO:0007669"/>
    <property type="project" value="TreeGrafter"/>
</dbReference>
<feature type="signal peptide" evidence="9">
    <location>
        <begin position="1"/>
        <end position="20"/>
    </location>
</feature>
<dbReference type="Proteomes" id="UP000193144">
    <property type="component" value="Unassembled WGS sequence"/>
</dbReference>
<dbReference type="SMART" id="SM00236">
    <property type="entry name" value="fCBD"/>
    <property type="match status" value="1"/>
</dbReference>
<dbReference type="GO" id="GO:0030248">
    <property type="term" value="F:cellulose binding"/>
    <property type="evidence" value="ECO:0007669"/>
    <property type="project" value="InterPro"/>
</dbReference>
<evidence type="ECO:0000256" key="1">
    <source>
        <dbReference type="ARBA" id="ARBA00005641"/>
    </source>
</evidence>
<dbReference type="STRING" id="1231657.A0A1Y2ABG9"/>
<evidence type="ECO:0000256" key="3">
    <source>
        <dbReference type="ARBA" id="ARBA00022801"/>
    </source>
</evidence>
<keyword evidence="3" id="KW-0378">Hydrolase</keyword>
<keyword evidence="7" id="KW-0961">Cell wall biogenesis/degradation</keyword>
<evidence type="ECO:0000259" key="10">
    <source>
        <dbReference type="PROSITE" id="PS51164"/>
    </source>
</evidence>
<dbReference type="Gene3D" id="3.20.20.80">
    <property type="entry name" value="Glycosidases"/>
    <property type="match status" value="1"/>
</dbReference>
<evidence type="ECO:0000256" key="2">
    <source>
        <dbReference type="ARBA" id="ARBA00022729"/>
    </source>
</evidence>
<evidence type="ECO:0000256" key="6">
    <source>
        <dbReference type="ARBA" id="ARBA00023295"/>
    </source>
</evidence>
<dbReference type="InterPro" id="IPR013783">
    <property type="entry name" value="Ig-like_fold"/>
</dbReference>
<keyword evidence="12" id="KW-1185">Reference proteome</keyword>
<dbReference type="UniPathway" id="UPA00164"/>
<evidence type="ECO:0000256" key="9">
    <source>
        <dbReference type="SAM" id="SignalP"/>
    </source>
</evidence>
<dbReference type="SUPFAM" id="SSF51445">
    <property type="entry name" value="(Trans)glycosidases"/>
    <property type="match status" value="1"/>
</dbReference>
<gene>
    <name evidence="11" type="ORF">BCR34DRAFT_503060</name>
</gene>
<dbReference type="AlphaFoldDB" id="A0A1Y2ABG9"/>
<dbReference type="PANTHER" id="PTHR31297">
    <property type="entry name" value="GLUCAN ENDO-1,6-BETA-GLUCOSIDASE B"/>
    <property type="match status" value="1"/>
</dbReference>
<dbReference type="PROSITE" id="PS00562">
    <property type="entry name" value="CBM1_1"/>
    <property type="match status" value="1"/>
</dbReference>
<dbReference type="Gene3D" id="2.60.40.10">
    <property type="entry name" value="Immunoglobulins"/>
    <property type="match status" value="1"/>
</dbReference>
<dbReference type="PROSITE" id="PS51164">
    <property type="entry name" value="CBM1_2"/>
    <property type="match status" value="1"/>
</dbReference>
<dbReference type="InterPro" id="IPR017853">
    <property type="entry name" value="GH"/>
</dbReference>
<keyword evidence="2 9" id="KW-0732">Signal</keyword>
<dbReference type="GO" id="GO:0005978">
    <property type="term" value="P:glycogen biosynthetic process"/>
    <property type="evidence" value="ECO:0007669"/>
    <property type="project" value="UniProtKB-UniPathway"/>
</dbReference>
<organism evidence="11 12">
    <name type="scientific">Clohesyomyces aquaticus</name>
    <dbReference type="NCBI Taxonomy" id="1231657"/>
    <lineage>
        <taxon>Eukaryota</taxon>
        <taxon>Fungi</taxon>
        <taxon>Dikarya</taxon>
        <taxon>Ascomycota</taxon>
        <taxon>Pezizomycotina</taxon>
        <taxon>Dothideomycetes</taxon>
        <taxon>Pleosporomycetidae</taxon>
        <taxon>Pleosporales</taxon>
        <taxon>Lindgomycetaceae</taxon>
        <taxon>Clohesyomyces</taxon>
    </lineage>
</organism>
<evidence type="ECO:0000256" key="8">
    <source>
        <dbReference type="ARBA" id="ARBA00023326"/>
    </source>
</evidence>
<dbReference type="EMBL" id="MCFA01000001">
    <property type="protein sequence ID" value="ORY19903.1"/>
    <property type="molecule type" value="Genomic_DNA"/>
</dbReference>
<dbReference type="GO" id="GO:0005576">
    <property type="term" value="C:extracellular region"/>
    <property type="evidence" value="ECO:0007669"/>
    <property type="project" value="InterPro"/>
</dbReference>
<keyword evidence="5" id="KW-0119">Carbohydrate metabolism</keyword>
<dbReference type="InterPro" id="IPR014756">
    <property type="entry name" value="Ig_E-set"/>
</dbReference>
<keyword evidence="8" id="KW-0624">Polysaccharide degradation</keyword>
<comment type="similarity">
    <text evidence="1">Belongs to the glycosyl hydrolase 5 (cellulase A) family.</text>
</comment>
<feature type="domain" description="CBM1" evidence="10">
    <location>
        <begin position="20"/>
        <end position="56"/>
    </location>
</feature>
<dbReference type="InterPro" id="IPR001547">
    <property type="entry name" value="Glyco_hydro_5"/>
</dbReference>